<dbReference type="CDD" id="cd06170">
    <property type="entry name" value="LuxR_C_like"/>
    <property type="match status" value="1"/>
</dbReference>
<evidence type="ECO:0000256" key="3">
    <source>
        <dbReference type="ARBA" id="ARBA00023125"/>
    </source>
</evidence>
<gene>
    <name evidence="8" type="ORF">ACFODU_14495</name>
</gene>
<comment type="caution">
    <text evidence="8">The sequence shown here is derived from an EMBL/GenBank/DDBJ whole genome shotgun (WGS) entry which is preliminary data.</text>
</comment>
<dbReference type="SMART" id="SM00421">
    <property type="entry name" value="HTH_LUXR"/>
    <property type="match status" value="1"/>
</dbReference>
<keyword evidence="2" id="KW-0805">Transcription regulation</keyword>
<dbReference type="Pfam" id="PF00196">
    <property type="entry name" value="GerE"/>
    <property type="match status" value="1"/>
</dbReference>
<feature type="modified residue" description="4-aspartylphosphate" evidence="5">
    <location>
        <position position="67"/>
    </location>
</feature>
<dbReference type="PROSITE" id="PS00622">
    <property type="entry name" value="HTH_LUXR_1"/>
    <property type="match status" value="1"/>
</dbReference>
<dbReference type="Pfam" id="PF00072">
    <property type="entry name" value="Response_reg"/>
    <property type="match status" value="1"/>
</dbReference>
<dbReference type="InterPro" id="IPR039420">
    <property type="entry name" value="WalR-like"/>
</dbReference>
<sequence length="232" mass="24313">MMTVSALEQDDAATLPRILIVDDHPLAREGLRAVLSAGGFDVVADVGTGEEAVELAERLVPDVVLMDLRLGPGIDGLEATRRITALGLPVRVLMLTLHDMPGYVREALVAGASGYVLKDTGIAELRTAVAQVLAGQGAIPLDLIASAMDGGAEDTAAAARHRRQAEALGSLTQREREVLDLVALGQTNKEIARSLTISPATVKAHVERIISKLGVSDRTQAAVVATRSGFAE</sequence>
<dbReference type="Proteomes" id="UP001595456">
    <property type="component" value="Unassembled WGS sequence"/>
</dbReference>
<evidence type="ECO:0000256" key="4">
    <source>
        <dbReference type="ARBA" id="ARBA00023163"/>
    </source>
</evidence>
<protein>
    <submittedName>
        <fullName evidence="8">Response regulator</fullName>
    </submittedName>
</protein>
<name>A0ABV7E8X0_9SPHN</name>
<evidence type="ECO:0000313" key="9">
    <source>
        <dbReference type="Proteomes" id="UP001595456"/>
    </source>
</evidence>
<evidence type="ECO:0000256" key="5">
    <source>
        <dbReference type="PROSITE-ProRule" id="PRU00169"/>
    </source>
</evidence>
<dbReference type="InterPro" id="IPR058245">
    <property type="entry name" value="NreC/VraR/RcsB-like_REC"/>
</dbReference>
<proteinExistence type="predicted"/>
<accession>A0ABV7E8X0</accession>
<reference evidence="9" key="1">
    <citation type="journal article" date="2019" name="Int. J. Syst. Evol. Microbiol.">
        <title>The Global Catalogue of Microorganisms (GCM) 10K type strain sequencing project: providing services to taxonomists for standard genome sequencing and annotation.</title>
        <authorList>
            <consortium name="The Broad Institute Genomics Platform"/>
            <consortium name="The Broad Institute Genome Sequencing Center for Infectious Disease"/>
            <person name="Wu L."/>
            <person name="Ma J."/>
        </authorList>
    </citation>
    <scope>NUCLEOTIDE SEQUENCE [LARGE SCALE GENOMIC DNA]</scope>
    <source>
        <strain evidence="9">KCTC 52607</strain>
    </source>
</reference>
<evidence type="ECO:0000256" key="1">
    <source>
        <dbReference type="ARBA" id="ARBA00022553"/>
    </source>
</evidence>
<dbReference type="PANTHER" id="PTHR43214:SF24">
    <property type="entry name" value="TRANSCRIPTIONAL REGULATORY PROTEIN NARL-RELATED"/>
    <property type="match status" value="1"/>
</dbReference>
<dbReference type="Gene3D" id="3.40.50.2300">
    <property type="match status" value="1"/>
</dbReference>
<dbReference type="RefSeq" id="WP_336924518.1">
    <property type="nucleotide sequence ID" value="NZ_JBANRO010000001.1"/>
</dbReference>
<dbReference type="InterPro" id="IPR011006">
    <property type="entry name" value="CheY-like_superfamily"/>
</dbReference>
<feature type="domain" description="HTH luxR-type" evidence="6">
    <location>
        <begin position="164"/>
        <end position="229"/>
    </location>
</feature>
<dbReference type="PRINTS" id="PR00038">
    <property type="entry name" value="HTHLUXR"/>
</dbReference>
<organism evidence="8 9">
    <name type="scientific">Alteraurantiacibacter palmitatis</name>
    <dbReference type="NCBI Taxonomy" id="2054628"/>
    <lineage>
        <taxon>Bacteria</taxon>
        <taxon>Pseudomonadati</taxon>
        <taxon>Pseudomonadota</taxon>
        <taxon>Alphaproteobacteria</taxon>
        <taxon>Sphingomonadales</taxon>
        <taxon>Erythrobacteraceae</taxon>
        <taxon>Alteraurantiacibacter</taxon>
    </lineage>
</organism>
<keyword evidence="4" id="KW-0804">Transcription</keyword>
<evidence type="ECO:0000313" key="8">
    <source>
        <dbReference type="EMBL" id="MFC3099003.1"/>
    </source>
</evidence>
<evidence type="ECO:0000259" key="7">
    <source>
        <dbReference type="PROSITE" id="PS50110"/>
    </source>
</evidence>
<keyword evidence="3" id="KW-0238">DNA-binding</keyword>
<dbReference type="PROSITE" id="PS50043">
    <property type="entry name" value="HTH_LUXR_2"/>
    <property type="match status" value="1"/>
</dbReference>
<dbReference type="PROSITE" id="PS50110">
    <property type="entry name" value="RESPONSE_REGULATORY"/>
    <property type="match status" value="1"/>
</dbReference>
<dbReference type="CDD" id="cd17535">
    <property type="entry name" value="REC_NarL-like"/>
    <property type="match status" value="1"/>
</dbReference>
<keyword evidence="9" id="KW-1185">Reference proteome</keyword>
<dbReference type="InterPro" id="IPR000792">
    <property type="entry name" value="Tscrpt_reg_LuxR_C"/>
</dbReference>
<evidence type="ECO:0000259" key="6">
    <source>
        <dbReference type="PROSITE" id="PS50043"/>
    </source>
</evidence>
<evidence type="ECO:0000256" key="2">
    <source>
        <dbReference type="ARBA" id="ARBA00023015"/>
    </source>
</evidence>
<feature type="domain" description="Response regulatory" evidence="7">
    <location>
        <begin position="17"/>
        <end position="133"/>
    </location>
</feature>
<dbReference type="SUPFAM" id="SSF52172">
    <property type="entry name" value="CheY-like"/>
    <property type="match status" value="1"/>
</dbReference>
<dbReference type="PANTHER" id="PTHR43214">
    <property type="entry name" value="TWO-COMPONENT RESPONSE REGULATOR"/>
    <property type="match status" value="1"/>
</dbReference>
<keyword evidence="1 5" id="KW-0597">Phosphoprotein</keyword>
<dbReference type="InterPro" id="IPR016032">
    <property type="entry name" value="Sig_transdc_resp-reg_C-effctor"/>
</dbReference>
<dbReference type="SMART" id="SM00448">
    <property type="entry name" value="REC"/>
    <property type="match status" value="1"/>
</dbReference>
<dbReference type="InterPro" id="IPR001789">
    <property type="entry name" value="Sig_transdc_resp-reg_receiver"/>
</dbReference>
<dbReference type="EMBL" id="JBHRST010000022">
    <property type="protein sequence ID" value="MFC3099003.1"/>
    <property type="molecule type" value="Genomic_DNA"/>
</dbReference>
<dbReference type="SUPFAM" id="SSF46894">
    <property type="entry name" value="C-terminal effector domain of the bipartite response regulators"/>
    <property type="match status" value="1"/>
</dbReference>